<keyword evidence="3" id="KW-1185">Reference proteome</keyword>
<accession>A0AAX4HPR2</accession>
<dbReference type="EMBL" id="CP139487">
    <property type="protein sequence ID" value="WPU65101.1"/>
    <property type="molecule type" value="Genomic_DNA"/>
</dbReference>
<dbReference type="PANTHER" id="PTHR31901:SF9">
    <property type="entry name" value="GH3 DOMAIN-CONTAINING PROTEIN"/>
    <property type="match status" value="1"/>
</dbReference>
<dbReference type="AlphaFoldDB" id="A0AAX4HPR2"/>
<reference evidence="2 3" key="1">
    <citation type="submission" date="2023-11" db="EMBL/GenBank/DDBJ databases">
        <title>Peredibacter starrii A3.12.</title>
        <authorList>
            <person name="Mitchell R.J."/>
        </authorList>
    </citation>
    <scope>NUCLEOTIDE SEQUENCE [LARGE SCALE GENOMIC DNA]</scope>
    <source>
        <strain evidence="2 3">A3.12</strain>
    </source>
</reference>
<organism evidence="2 3">
    <name type="scientific">Peredibacter starrii</name>
    <dbReference type="NCBI Taxonomy" id="28202"/>
    <lineage>
        <taxon>Bacteria</taxon>
        <taxon>Pseudomonadati</taxon>
        <taxon>Bdellovibrionota</taxon>
        <taxon>Bacteriovoracia</taxon>
        <taxon>Bacteriovoracales</taxon>
        <taxon>Bacteriovoracaceae</taxon>
        <taxon>Peredibacter</taxon>
    </lineage>
</organism>
<name>A0AAX4HPR2_9BACT</name>
<evidence type="ECO:0000313" key="2">
    <source>
        <dbReference type="EMBL" id="WPU65101.1"/>
    </source>
</evidence>
<evidence type="ECO:0000259" key="1">
    <source>
        <dbReference type="Pfam" id="PF23571"/>
    </source>
</evidence>
<dbReference type="KEGG" id="psti:SOO65_20600"/>
<sequence length="444" mass="51215">MAVSIPFLLVKTSLALLATIKRKEFIDACKNPAYAQARLKEKLGTLPDRPTSYQDYENLKFPDVIFYETTSGSTGTKKKIPYTKALLKSFENMFLLWAHDLVFHSGLGLKSGKFFMSVSPQIGDSVKDDRQYLSPMVNWLLNPFLASNPNQHKARTSEEFLKKISLDLLKAKDLEVISIWSPTYFLSVLDFMETQGLVKNPDWEKIWPELKLISCWTSAQAELSARTLKTKFPQVKIQGKGLLLTEAPITIPWSEANGDLPLLNETYLEFLDSEGKIHPLHEIKRNHRYIVLTSTVNGFLRYNTLDEVEVTGFYYQTPVLKFLGRTGNHSDLAGEKLSDTVLRELFPFPMLLVPNQEETLPYYEAYIEETHEIEKGLRENYHYNLARELNQLKEVKIIKVQNLRQKYLEFYQSQGMQLGDIKERMLISDSGQVQKLREWIAKAR</sequence>
<dbReference type="PANTHER" id="PTHR31901">
    <property type="entry name" value="GH3 DOMAIN-CONTAINING PROTEIN"/>
    <property type="match status" value="1"/>
</dbReference>
<dbReference type="Proteomes" id="UP001324634">
    <property type="component" value="Chromosome"/>
</dbReference>
<proteinExistence type="predicted"/>
<dbReference type="InterPro" id="IPR004993">
    <property type="entry name" value="GH3"/>
</dbReference>
<gene>
    <name evidence="2" type="ORF">SOO65_20600</name>
</gene>
<dbReference type="RefSeq" id="WP_321395150.1">
    <property type="nucleotide sequence ID" value="NZ_CP139487.1"/>
</dbReference>
<dbReference type="GO" id="GO:0016881">
    <property type="term" value="F:acid-amino acid ligase activity"/>
    <property type="evidence" value="ECO:0007669"/>
    <property type="project" value="TreeGrafter"/>
</dbReference>
<protein>
    <submittedName>
        <fullName evidence="2">GH3 auxin-responsive promoter family protein</fullName>
    </submittedName>
</protein>
<dbReference type="Gene3D" id="3.40.50.12780">
    <property type="entry name" value="N-terminal domain of ligase-like"/>
    <property type="match status" value="1"/>
</dbReference>
<dbReference type="GO" id="GO:0005737">
    <property type="term" value="C:cytoplasm"/>
    <property type="evidence" value="ECO:0007669"/>
    <property type="project" value="TreeGrafter"/>
</dbReference>
<evidence type="ECO:0000313" key="3">
    <source>
        <dbReference type="Proteomes" id="UP001324634"/>
    </source>
</evidence>
<dbReference type="InterPro" id="IPR042099">
    <property type="entry name" value="ANL_N_sf"/>
</dbReference>
<dbReference type="InterPro" id="IPR055377">
    <property type="entry name" value="GH3_M"/>
</dbReference>
<feature type="domain" description="GH3 middle" evidence="1">
    <location>
        <begin position="262"/>
        <end position="325"/>
    </location>
</feature>
<dbReference type="Pfam" id="PF23571">
    <property type="entry name" value="GH3_M"/>
    <property type="match status" value="1"/>
</dbReference>